<evidence type="ECO:0000256" key="6">
    <source>
        <dbReference type="SAM" id="MobiDB-lite"/>
    </source>
</evidence>
<name>A0ABM0GNP9_SACKO</name>
<evidence type="ECO:0000256" key="4">
    <source>
        <dbReference type="ARBA" id="ARBA00023163"/>
    </source>
</evidence>
<sequence>MPRGQPMQTVSRPAIPTLTITKSTVANTTYGEVSRGITIKGVTQIQELEPIYTVKALQQHQEILSQVGCTPDLQTKVIKPTIGRPPQAKRKLDLDATAAMLDDGFKSPRGGRKKPRPSPKGSAQSPAERTRYDTSLGLLTKKFVGLLRSAPEGVLDLNYAAEVLEVQKRRIYDITNVLEGINLIAKKAKNNIEWKGSSNSIASNGQEGSVCASSVDLNAEIFDLEAKENRLDELIKSCTLQLKMLTEDANNGKYPL</sequence>
<dbReference type="Gene3D" id="1.10.10.10">
    <property type="entry name" value="Winged helix-like DNA-binding domain superfamily/Winged helix DNA-binding domain"/>
    <property type="match status" value="1"/>
</dbReference>
<feature type="region of interest" description="Disordered" evidence="6">
    <location>
        <begin position="102"/>
        <end position="131"/>
    </location>
</feature>
<protein>
    <submittedName>
        <fullName evidence="9">Transcription factor E2F3-like</fullName>
    </submittedName>
</protein>
<dbReference type="PANTHER" id="PTHR12081:SF107">
    <property type="entry name" value="E2E3"/>
    <property type="match status" value="1"/>
</dbReference>
<dbReference type="Pfam" id="PF02319">
    <property type="entry name" value="WHD_E2F_TDP"/>
    <property type="match status" value="1"/>
</dbReference>
<evidence type="ECO:0000259" key="7">
    <source>
        <dbReference type="SMART" id="SM01372"/>
    </source>
</evidence>
<comment type="subcellular location">
    <subcellularLocation>
        <location evidence="5">Nucleus</location>
    </subcellularLocation>
</comment>
<dbReference type="InterPro" id="IPR037241">
    <property type="entry name" value="E2F-DP_heterodim"/>
</dbReference>
<evidence type="ECO:0000313" key="8">
    <source>
        <dbReference type="Proteomes" id="UP000694865"/>
    </source>
</evidence>
<dbReference type="SUPFAM" id="SSF46785">
    <property type="entry name" value="Winged helix' DNA-binding domain"/>
    <property type="match status" value="1"/>
</dbReference>
<reference evidence="9" key="1">
    <citation type="submission" date="2025-08" db="UniProtKB">
        <authorList>
            <consortium name="RefSeq"/>
        </authorList>
    </citation>
    <scope>IDENTIFICATION</scope>
    <source>
        <tissue evidence="9">Testes</tissue>
    </source>
</reference>
<dbReference type="SUPFAM" id="SSF144074">
    <property type="entry name" value="E2F-DP heterodimerization region"/>
    <property type="match status" value="1"/>
</dbReference>
<keyword evidence="2 5" id="KW-0805">Transcription regulation</keyword>
<dbReference type="Gene3D" id="6.10.250.540">
    <property type="match status" value="1"/>
</dbReference>
<dbReference type="RefSeq" id="XP_002733979.2">
    <property type="nucleotide sequence ID" value="XM_002733933.2"/>
</dbReference>
<evidence type="ECO:0000256" key="1">
    <source>
        <dbReference type="ARBA" id="ARBA00010940"/>
    </source>
</evidence>
<evidence type="ECO:0000256" key="5">
    <source>
        <dbReference type="RuleBase" id="RU003796"/>
    </source>
</evidence>
<dbReference type="InterPro" id="IPR036388">
    <property type="entry name" value="WH-like_DNA-bd_sf"/>
</dbReference>
<gene>
    <name evidence="9" type="primary">LOC100377566</name>
</gene>
<evidence type="ECO:0000256" key="3">
    <source>
        <dbReference type="ARBA" id="ARBA00023125"/>
    </source>
</evidence>
<keyword evidence="4 5" id="KW-0804">Transcription</keyword>
<evidence type="ECO:0000256" key="2">
    <source>
        <dbReference type="ARBA" id="ARBA00023015"/>
    </source>
</evidence>
<comment type="similarity">
    <text evidence="1 5">Belongs to the E2F/DP family.</text>
</comment>
<dbReference type="SMART" id="SM01372">
    <property type="entry name" value="E2F_TDP"/>
    <property type="match status" value="1"/>
</dbReference>
<dbReference type="GeneID" id="100377566"/>
<keyword evidence="3 5" id="KW-0238">DNA-binding</keyword>
<feature type="domain" description="E2F/DP family winged-helix DNA-binding" evidence="7">
    <location>
        <begin position="131"/>
        <end position="196"/>
    </location>
</feature>
<dbReference type="Proteomes" id="UP000694865">
    <property type="component" value="Unplaced"/>
</dbReference>
<dbReference type="PANTHER" id="PTHR12081">
    <property type="entry name" value="TRANSCRIPTION FACTOR E2F"/>
    <property type="match status" value="1"/>
</dbReference>
<evidence type="ECO:0000313" key="9">
    <source>
        <dbReference type="RefSeq" id="XP_002733979.2"/>
    </source>
</evidence>
<feature type="non-terminal residue" evidence="9">
    <location>
        <position position="256"/>
    </location>
</feature>
<dbReference type="InterPro" id="IPR015633">
    <property type="entry name" value="E2F"/>
</dbReference>
<keyword evidence="8" id="KW-1185">Reference proteome</keyword>
<proteinExistence type="inferred from homology"/>
<dbReference type="InterPro" id="IPR036390">
    <property type="entry name" value="WH_DNA-bd_sf"/>
</dbReference>
<keyword evidence="5" id="KW-0539">Nucleus</keyword>
<dbReference type="InterPro" id="IPR003316">
    <property type="entry name" value="E2F_WHTH_DNA-bd_dom"/>
</dbReference>
<accession>A0ABM0GNP9</accession>
<organism evidence="8 9">
    <name type="scientific">Saccoglossus kowalevskii</name>
    <name type="common">Acorn worm</name>
    <dbReference type="NCBI Taxonomy" id="10224"/>
    <lineage>
        <taxon>Eukaryota</taxon>
        <taxon>Metazoa</taxon>
        <taxon>Hemichordata</taxon>
        <taxon>Enteropneusta</taxon>
        <taxon>Harrimaniidae</taxon>
        <taxon>Saccoglossus</taxon>
    </lineage>
</organism>